<evidence type="ECO:0000313" key="2">
    <source>
        <dbReference type="EMBL" id="RCJ40207.1"/>
    </source>
</evidence>
<proteinExistence type="predicted"/>
<dbReference type="Proteomes" id="UP000252107">
    <property type="component" value="Unassembled WGS sequence"/>
</dbReference>
<dbReference type="EMBL" id="LXQD01000054">
    <property type="protein sequence ID" value="RCJ40207.1"/>
    <property type="molecule type" value="Genomic_DNA"/>
</dbReference>
<sequence>MGIGEAGGDKGDKGKNNKGLPTKKISHRFGEQGRQCVARVKSVVATAVKQGEQGRKNLTIVFALTIE</sequence>
<keyword evidence="3" id="KW-1185">Reference proteome</keyword>
<protein>
    <submittedName>
        <fullName evidence="2">Uncharacterized protein</fullName>
    </submittedName>
</protein>
<dbReference type="AlphaFoldDB" id="A0A367RUD0"/>
<reference evidence="2" key="1">
    <citation type="submission" date="2016-04" db="EMBL/GenBank/DDBJ databases">
        <authorList>
            <person name="Tabuchi Yagui T.R."/>
        </authorList>
    </citation>
    <scope>NUCLEOTIDE SEQUENCE [LARGE SCALE GENOMIC DNA]</scope>
    <source>
        <strain evidence="2">NIES-26</strain>
    </source>
</reference>
<evidence type="ECO:0000313" key="3">
    <source>
        <dbReference type="Proteomes" id="UP000252107"/>
    </source>
</evidence>
<name>A0A367RUD0_9NOSO</name>
<comment type="caution">
    <text evidence="2">The sequence shown here is derived from an EMBL/GenBank/DDBJ whole genome shotgun (WGS) entry which is preliminary data.</text>
</comment>
<evidence type="ECO:0000256" key="1">
    <source>
        <dbReference type="SAM" id="MobiDB-lite"/>
    </source>
</evidence>
<organism evidence="2 3">
    <name type="scientific">Nostoc minutum NIES-26</name>
    <dbReference type="NCBI Taxonomy" id="1844469"/>
    <lineage>
        <taxon>Bacteria</taxon>
        <taxon>Bacillati</taxon>
        <taxon>Cyanobacteriota</taxon>
        <taxon>Cyanophyceae</taxon>
        <taxon>Nostocales</taxon>
        <taxon>Nostocaceae</taxon>
        <taxon>Nostoc</taxon>
    </lineage>
</organism>
<gene>
    <name evidence="2" type="ORF">A6770_10700</name>
</gene>
<accession>A0A367RUD0</accession>
<feature type="region of interest" description="Disordered" evidence="1">
    <location>
        <begin position="1"/>
        <end position="28"/>
    </location>
</feature>